<keyword evidence="6" id="KW-1185">Reference proteome</keyword>
<accession>A0A379ZFL1</accession>
<evidence type="ECO:0000313" key="3">
    <source>
        <dbReference type="EMBL" id="QDL35437.1"/>
    </source>
</evidence>
<sequence>MHRRITLLALACACGLSAQAMATTYPLTLTDTSGQSLTIKQEPKRIVVQDGRDILTLALLDRADPFARLVAWNNLLKKSDGETWKILRNKWPEANGIIDMGFSDKGEVNLESVIAKQPDLMVAQLRSKPSLSQTGVLDKLKALNIPVLFIDTMLKPVENTPKSITLLGETLNRESEAKQYTDFYQQHYQNILDKTKAVEPKPLVFIEAKAGLNGLESCCFTHSHVGWGGMIEAVGARNLGSALLPGATGDVSLEKVISMKPDAYIVSGSQWATKTNAAVPFGYGVTQQQVDDAFNRMKQRPGFAQVTAVKEGRFYGIYHNFYNHPYNIVGLEYLAKFIYPNQFKELDPAKTYSEILSRFTEVPEGKGILGAQAPAGK</sequence>
<dbReference type="PANTHER" id="PTHR30535:SF34">
    <property type="entry name" value="MOLYBDATE-BINDING PROTEIN MOLA"/>
    <property type="match status" value="1"/>
</dbReference>
<protein>
    <submittedName>
        <fullName evidence="3">ABC transporter substrate-binding protein</fullName>
    </submittedName>
</protein>
<accession>A0A515D4U4</accession>
<keyword evidence="1" id="KW-0732">Signal</keyword>
<evidence type="ECO:0000313" key="5">
    <source>
        <dbReference type="Proteomes" id="UP000317572"/>
    </source>
</evidence>
<dbReference type="InterPro" id="IPR002491">
    <property type="entry name" value="ABC_transptr_periplasmic_BD"/>
</dbReference>
<dbReference type="Proteomes" id="UP000595237">
    <property type="component" value="Chromosome"/>
</dbReference>
<dbReference type="Proteomes" id="UP000317572">
    <property type="component" value="Chromosome"/>
</dbReference>
<gene>
    <name evidence="3" type="ORF">EGO53_11775</name>
    <name evidence="4" type="ORF">I6I38_13210</name>
</gene>
<proteinExistence type="predicted"/>
<evidence type="ECO:0000256" key="1">
    <source>
        <dbReference type="SAM" id="SignalP"/>
    </source>
</evidence>
<reference evidence="3 5" key="1">
    <citation type="submission" date="2018-11" db="EMBL/GenBank/DDBJ databases">
        <title>The first complete genome of Serratia liquefaciens isolated from metalophyte plant revel distinctness adaptive mechanisms in an extreme habitat.</title>
        <authorList>
            <person name="Caneschi W.L."/>
            <person name="Sanchez A.B."/>
            <person name="Felestrino E.B."/>
            <person name="Assis R.A.B."/>
            <person name="Lemes C.G.C."/>
            <person name="Cordeiro I.F."/>
            <person name="Fonseca N.P."/>
            <person name="Villa M."/>
            <person name="Vieira I.T."/>
            <person name="Moraes L.A."/>
            <person name="Kamino L.H.Y."/>
            <person name="do Carmo F."/>
            <person name="Garcia C.M."/>
            <person name="Almeida N.F."/>
            <person name="Silva R.S."/>
            <person name="Ferro J.A."/>
            <person name="Ferro M.I.T."/>
            <person name="Varani A.M."/>
            <person name="Ferreira R.M."/>
            <person name="dos Santos V.L."/>
            <person name="Silva U.C."/>
            <person name="Setubal J.C."/>
            <person name="Moreira L.M."/>
        </authorList>
    </citation>
    <scope>NUCLEOTIDE SEQUENCE [LARGE SCALE GENOMIC DNA]</scope>
    <source>
        <strain evidence="3 5">FG3</strain>
    </source>
</reference>
<dbReference type="InterPro" id="IPR050902">
    <property type="entry name" value="ABC_Transporter_SBP"/>
</dbReference>
<reference evidence="4 6" key="2">
    <citation type="submission" date="2021-01" db="EMBL/GenBank/DDBJ databases">
        <title>FDA dAtabase for Regulatory Grade micrObial Sequences (FDA-ARGOS): Supporting development and validation of Infectious Disease Dx tests.</title>
        <authorList>
            <person name="Blissenbach B."/>
            <person name="Krut O."/>
            <person name="Tallon L."/>
            <person name="Sadzewicz L."/>
            <person name="Zhao X."/>
            <person name="Boylan J."/>
            <person name="Ott S."/>
            <person name="Bowen H."/>
            <person name="Vavikolanu K."/>
            <person name="Mehta A."/>
            <person name="Aluvathingal J."/>
            <person name="Nadendla S."/>
            <person name="Yan Y."/>
            <person name="Sichtig H."/>
        </authorList>
    </citation>
    <scope>NUCLEOTIDE SEQUENCE [LARGE SCALE GENOMIC DNA]</scope>
    <source>
        <strain evidence="4 6">FDAARGOS_1081</strain>
    </source>
</reference>
<dbReference type="EMBL" id="CP068148">
    <property type="protein sequence ID" value="QQU53303.1"/>
    <property type="molecule type" value="Genomic_DNA"/>
</dbReference>
<feature type="chain" id="PRO_5044586607" evidence="1">
    <location>
        <begin position="23"/>
        <end position="377"/>
    </location>
</feature>
<feature type="signal peptide" evidence="1">
    <location>
        <begin position="1"/>
        <end position="22"/>
    </location>
</feature>
<dbReference type="PANTHER" id="PTHR30535">
    <property type="entry name" value="VITAMIN B12-BINDING PROTEIN"/>
    <property type="match status" value="1"/>
</dbReference>
<dbReference type="SUPFAM" id="SSF53807">
    <property type="entry name" value="Helical backbone' metal receptor"/>
    <property type="match status" value="1"/>
</dbReference>
<dbReference type="RefSeq" id="WP_046375047.1">
    <property type="nucleotide sequence ID" value="NZ_CAMFJW010000001.1"/>
</dbReference>
<dbReference type="Pfam" id="PF01497">
    <property type="entry name" value="Peripla_BP_2"/>
    <property type="match status" value="1"/>
</dbReference>
<dbReference type="PROSITE" id="PS50983">
    <property type="entry name" value="FE_B12_PBP"/>
    <property type="match status" value="1"/>
</dbReference>
<dbReference type="Gene3D" id="3.40.50.1980">
    <property type="entry name" value="Nitrogenase molybdenum iron protein domain"/>
    <property type="match status" value="2"/>
</dbReference>
<name>A0A379ZFL1_SERLI</name>
<dbReference type="AlphaFoldDB" id="A0A379ZFL1"/>
<dbReference type="EMBL" id="CP033893">
    <property type="protein sequence ID" value="QDL35437.1"/>
    <property type="molecule type" value="Genomic_DNA"/>
</dbReference>
<feature type="domain" description="Fe/B12 periplasmic-binding" evidence="2">
    <location>
        <begin position="45"/>
        <end position="346"/>
    </location>
</feature>
<evidence type="ECO:0000259" key="2">
    <source>
        <dbReference type="PROSITE" id="PS50983"/>
    </source>
</evidence>
<evidence type="ECO:0000313" key="4">
    <source>
        <dbReference type="EMBL" id="QQU53303.1"/>
    </source>
</evidence>
<organism evidence="3 5">
    <name type="scientific">Serratia liquefaciens</name>
    <dbReference type="NCBI Taxonomy" id="614"/>
    <lineage>
        <taxon>Bacteria</taxon>
        <taxon>Pseudomonadati</taxon>
        <taxon>Pseudomonadota</taxon>
        <taxon>Gammaproteobacteria</taxon>
        <taxon>Enterobacterales</taxon>
        <taxon>Yersiniaceae</taxon>
        <taxon>Serratia</taxon>
    </lineage>
</organism>
<evidence type="ECO:0000313" key="6">
    <source>
        <dbReference type="Proteomes" id="UP000595237"/>
    </source>
</evidence>